<sequence length="1367" mass="155439">MRFWKALNNLICGAPTEPPPEARVGLRKEKVEKDILSINAPIRRVWTTGSPAIVRRTQKPPPPRSQSFSVQPRWPTLRKQSLPQISFLSRLRGNMENPAFLARRLRNAEENFMGRNKTLVHSWIPISFINKIFAESDVVLEELKRTIEVSDDMKSFISNKARRLVALLIRRNHLAWLSIFHREDFGDDCFPVRLKQFDPQWVIQSCDSKREMSLPPDDEDDTGNFEDELKAFCEREQWEIFVPVFKPDDDAHVFEDQCHMPYREEVNNPNKTNYSVVRHFVIHQAHLGFEPDDQIGTVVDEKGNPHIAVKELVSAQYLNSGEFQDLVKNEATVLTRLRDLKHPHFIRAIATYTKGDRHYFVFPWARGGNLRDFWFKQPSLSTASERFSSQDCDEYFKWFFQQLYGLAGALKELHHPKQNIQESCRHGDLKPENILCFSGTDIGTNKVPIGVRLVVADAGHAKVHEKATEFRPGPTSTPKGTTMYSPPEAETQLKEARTRRYDIWSLGCLYLESLTWMMYGYDALKMFHKDIVSNEHYYSKDSGSMDLKESVKEWINVIKHDPRSQPLGKTAIGRLVSLIEKRLLVVRATTRRDSIPHDLDTEQSTTNTSSTGPNDGIRMIVHRATLDEAAFSAMDLSAPLTENPERADAREVYEEMKKIFEAVEKGQDLIWMNKDGISKAAQRGLPTLIPSLAPDGTERSVLKSNPAEYKTDNLNNVWNYAVDGEVATAVVPNSTERQQGHKDSTLCRRCQNHKIWSESCEFTDTLSELEDRSKSCDLCRLLHRVMHGRAARRTEPINFMRAGSYLTFGQKDWGPILSLCHSGGKNASHAISNDHPSGCWPSLELRSANGSVIDSKALNDNNIQPGFPLPLTPGGKTHLQILTKWVKSCDSTRHLPERSNFVPTRLLSVGDDSTTCVRLVSDIGNTNPPVLYVALSHQWGVAPMVADKFATTTIDNIQLISAEEGVADASLPQTFQDAVTITRKLGVKYLWIDSLCILQKSGEKEDPASKKDWDKESQLMEKIFGSAYLTIAASCANNRFDGFLKPRVSRQFVTMRGGDGAQFHICEIIDKFETDVEKGELNQRGWVLQERALSQRTLHFTSKQTYWECGDGIRCETFTKAVNNISAFLNDSDFPHSVEPFKDGKKLQYYQHLYELYSSLRLTYKTDRPRAIAGLEQRLMGALRSTGGYGVIRTNFHRDLLWQRRNTGTTLRRIVFPAGKGVPSWSWMAFDGEIRYMNVPLGDLKRRVGTEAKDILSPFPESWDNTSEGPPQISEQAYFRAHAHTLLRKSPAQMILDEPDKSSIRLLKCVIIGSNWQENGEPLRYYALIVSPVEGLEKDKVFERVGVSYLSKEDVSIEEKTEYVNVG</sequence>
<evidence type="ECO:0000313" key="4">
    <source>
        <dbReference type="Proteomes" id="UP001239795"/>
    </source>
</evidence>
<dbReference type="GO" id="GO:0005524">
    <property type="term" value="F:ATP binding"/>
    <property type="evidence" value="ECO:0007669"/>
    <property type="project" value="InterPro"/>
</dbReference>
<dbReference type="SMART" id="SM00220">
    <property type="entry name" value="S_TKc"/>
    <property type="match status" value="1"/>
</dbReference>
<keyword evidence="4" id="KW-1185">Reference proteome</keyword>
<dbReference type="PROSITE" id="PS00108">
    <property type="entry name" value="PROTEIN_KINASE_ST"/>
    <property type="match status" value="1"/>
</dbReference>
<dbReference type="Pfam" id="PF00069">
    <property type="entry name" value="Pkinase"/>
    <property type="match status" value="1"/>
</dbReference>
<comment type="caution">
    <text evidence="3">The sequence shown here is derived from an EMBL/GenBank/DDBJ whole genome shotgun (WGS) entry which is preliminary data.</text>
</comment>
<feature type="compositionally biased region" description="Polar residues" evidence="1">
    <location>
        <begin position="602"/>
        <end position="613"/>
    </location>
</feature>
<feature type="region of interest" description="Disordered" evidence="1">
    <location>
        <begin position="465"/>
        <end position="488"/>
    </location>
</feature>
<feature type="compositionally biased region" description="Polar residues" evidence="1">
    <location>
        <begin position="474"/>
        <end position="484"/>
    </location>
</feature>
<evidence type="ECO:0000259" key="2">
    <source>
        <dbReference type="PROSITE" id="PS50011"/>
    </source>
</evidence>
<dbReference type="PANTHER" id="PTHR33112:SF10">
    <property type="entry name" value="TOL"/>
    <property type="match status" value="1"/>
</dbReference>
<dbReference type="PANTHER" id="PTHR33112">
    <property type="entry name" value="DOMAIN PROTEIN, PUTATIVE-RELATED"/>
    <property type="match status" value="1"/>
</dbReference>
<dbReference type="Proteomes" id="UP001239795">
    <property type="component" value="Unassembled WGS sequence"/>
</dbReference>
<reference evidence="3 4" key="1">
    <citation type="submission" date="2016-10" db="EMBL/GenBank/DDBJ databases">
        <title>The genome sequence of Colletotrichum fioriniae PJ7.</title>
        <authorList>
            <person name="Baroncelli R."/>
        </authorList>
    </citation>
    <scope>NUCLEOTIDE SEQUENCE [LARGE SCALE GENOMIC DNA]</scope>
    <source>
        <strain evidence="3">Col 31</strain>
    </source>
</reference>
<dbReference type="PROSITE" id="PS50011">
    <property type="entry name" value="PROTEIN_KINASE_DOM"/>
    <property type="match status" value="1"/>
</dbReference>
<dbReference type="EMBL" id="MLGG01000024">
    <property type="protein sequence ID" value="KAK1454861.1"/>
    <property type="molecule type" value="Genomic_DNA"/>
</dbReference>
<accession>A0AAI9UD79</accession>
<gene>
    <name evidence="3" type="ORF">CMEL01_03621</name>
</gene>
<dbReference type="Pfam" id="PF06985">
    <property type="entry name" value="HET"/>
    <property type="match status" value="1"/>
</dbReference>
<dbReference type="Gene3D" id="1.10.510.10">
    <property type="entry name" value="Transferase(Phosphotransferase) domain 1"/>
    <property type="match status" value="1"/>
</dbReference>
<dbReference type="CDD" id="cd00180">
    <property type="entry name" value="PKc"/>
    <property type="match status" value="1"/>
</dbReference>
<name>A0AAI9UD79_9PEZI</name>
<dbReference type="SUPFAM" id="SSF56112">
    <property type="entry name" value="Protein kinase-like (PK-like)"/>
    <property type="match status" value="1"/>
</dbReference>
<dbReference type="InterPro" id="IPR011009">
    <property type="entry name" value="Kinase-like_dom_sf"/>
</dbReference>
<dbReference type="InterPro" id="IPR000719">
    <property type="entry name" value="Prot_kinase_dom"/>
</dbReference>
<feature type="domain" description="Protein kinase" evidence="2">
    <location>
        <begin position="284"/>
        <end position="583"/>
    </location>
</feature>
<dbReference type="InterPro" id="IPR008271">
    <property type="entry name" value="Ser/Thr_kinase_AS"/>
</dbReference>
<dbReference type="InterPro" id="IPR010730">
    <property type="entry name" value="HET"/>
</dbReference>
<organism evidence="3 4">
    <name type="scientific">Colletotrichum melonis</name>
    <dbReference type="NCBI Taxonomy" id="1209925"/>
    <lineage>
        <taxon>Eukaryota</taxon>
        <taxon>Fungi</taxon>
        <taxon>Dikarya</taxon>
        <taxon>Ascomycota</taxon>
        <taxon>Pezizomycotina</taxon>
        <taxon>Sordariomycetes</taxon>
        <taxon>Hypocreomycetidae</taxon>
        <taxon>Glomerellales</taxon>
        <taxon>Glomerellaceae</taxon>
        <taxon>Colletotrichum</taxon>
        <taxon>Colletotrichum acutatum species complex</taxon>
    </lineage>
</organism>
<protein>
    <submittedName>
        <fullName evidence="3">Protein kinase domain-containing protein</fullName>
    </submittedName>
</protein>
<dbReference type="GO" id="GO:0004672">
    <property type="term" value="F:protein kinase activity"/>
    <property type="evidence" value="ECO:0007669"/>
    <property type="project" value="InterPro"/>
</dbReference>
<evidence type="ECO:0000256" key="1">
    <source>
        <dbReference type="SAM" id="MobiDB-lite"/>
    </source>
</evidence>
<keyword evidence="3" id="KW-0418">Kinase</keyword>
<evidence type="ECO:0000313" key="3">
    <source>
        <dbReference type="EMBL" id="KAK1454861.1"/>
    </source>
</evidence>
<feature type="region of interest" description="Disordered" evidence="1">
    <location>
        <begin position="595"/>
        <end position="616"/>
    </location>
</feature>
<keyword evidence="3" id="KW-0808">Transferase</keyword>
<proteinExistence type="predicted"/>